<proteinExistence type="predicted"/>
<name>A0A517QKZ1_9PLAN</name>
<dbReference type="Proteomes" id="UP000315724">
    <property type="component" value="Chromosome"/>
</dbReference>
<evidence type="ECO:0000256" key="4">
    <source>
        <dbReference type="ARBA" id="ARBA00022840"/>
    </source>
</evidence>
<keyword evidence="5" id="KW-0051">Antiviral defense</keyword>
<dbReference type="GO" id="GO:0004386">
    <property type="term" value="F:helicase activity"/>
    <property type="evidence" value="ECO:0007669"/>
    <property type="project" value="UniProtKB-KW"/>
</dbReference>
<accession>A0A517QKZ1</accession>
<organism evidence="7 8">
    <name type="scientific">Thalassoglobus polymorphus</name>
    <dbReference type="NCBI Taxonomy" id="2527994"/>
    <lineage>
        <taxon>Bacteria</taxon>
        <taxon>Pseudomonadati</taxon>
        <taxon>Planctomycetota</taxon>
        <taxon>Planctomycetia</taxon>
        <taxon>Planctomycetales</taxon>
        <taxon>Planctomycetaceae</taxon>
        <taxon>Thalassoglobus</taxon>
    </lineage>
</organism>
<keyword evidence="4" id="KW-0067">ATP-binding</keyword>
<feature type="domain" description="CRISPR-associated nuclease/helicase Cas3" evidence="6">
    <location>
        <begin position="1"/>
        <end position="30"/>
    </location>
</feature>
<evidence type="ECO:0000256" key="5">
    <source>
        <dbReference type="ARBA" id="ARBA00023118"/>
    </source>
</evidence>
<dbReference type="EC" id="3.1.-.-" evidence="7"/>
<dbReference type="KEGG" id="tpol:Mal48_15410"/>
<dbReference type="AlphaFoldDB" id="A0A517QKZ1"/>
<keyword evidence="1" id="KW-0547">Nucleotide-binding</keyword>
<evidence type="ECO:0000256" key="1">
    <source>
        <dbReference type="ARBA" id="ARBA00022741"/>
    </source>
</evidence>
<evidence type="ECO:0000259" key="6">
    <source>
        <dbReference type="Pfam" id="PF22590"/>
    </source>
</evidence>
<dbReference type="GO" id="GO:0016787">
    <property type="term" value="F:hydrolase activity"/>
    <property type="evidence" value="ECO:0007669"/>
    <property type="project" value="UniProtKB-KW"/>
</dbReference>
<keyword evidence="3 7" id="KW-0347">Helicase</keyword>
<dbReference type="EMBL" id="CP036267">
    <property type="protein sequence ID" value="QDT32298.1"/>
    <property type="molecule type" value="Genomic_DNA"/>
</dbReference>
<dbReference type="GO" id="GO:0005524">
    <property type="term" value="F:ATP binding"/>
    <property type="evidence" value="ECO:0007669"/>
    <property type="project" value="UniProtKB-KW"/>
</dbReference>
<sequence length="191" mass="21473">MSLDISADLLCSAMCPLPSLVQRLGRLNRYAAEQSEPKPAFCFPFSGYPYHEHDAPEHLQASEQMIIELKELPCSQLMLGEYVERLQSNEELPEYSAWLDGGWISEPMPAREGDNSITLVREEDVPVDKRLANGNYCKEDIIPLTIPMLFQSGFNFTARVAGYPIAPAGTVEYDWDEASTSGKGAQWLRRK</sequence>
<gene>
    <name evidence="7" type="primary">cas3</name>
    <name evidence="7" type="ORF">Mal48_15410</name>
</gene>
<evidence type="ECO:0000256" key="2">
    <source>
        <dbReference type="ARBA" id="ARBA00022801"/>
    </source>
</evidence>
<evidence type="ECO:0000313" key="7">
    <source>
        <dbReference type="EMBL" id="QDT32298.1"/>
    </source>
</evidence>
<keyword evidence="2 7" id="KW-0378">Hydrolase</keyword>
<evidence type="ECO:0000256" key="3">
    <source>
        <dbReference type="ARBA" id="ARBA00022806"/>
    </source>
</evidence>
<keyword evidence="8" id="KW-1185">Reference proteome</keyword>
<reference evidence="7 8" key="1">
    <citation type="submission" date="2019-02" db="EMBL/GenBank/DDBJ databases">
        <title>Deep-cultivation of Planctomycetes and their phenomic and genomic characterization uncovers novel biology.</title>
        <authorList>
            <person name="Wiegand S."/>
            <person name="Jogler M."/>
            <person name="Boedeker C."/>
            <person name="Pinto D."/>
            <person name="Vollmers J."/>
            <person name="Rivas-Marin E."/>
            <person name="Kohn T."/>
            <person name="Peeters S.H."/>
            <person name="Heuer A."/>
            <person name="Rast P."/>
            <person name="Oberbeckmann S."/>
            <person name="Bunk B."/>
            <person name="Jeske O."/>
            <person name="Meyerdierks A."/>
            <person name="Storesund J.E."/>
            <person name="Kallscheuer N."/>
            <person name="Luecker S."/>
            <person name="Lage O.M."/>
            <person name="Pohl T."/>
            <person name="Merkel B.J."/>
            <person name="Hornburger P."/>
            <person name="Mueller R.-W."/>
            <person name="Bruemmer F."/>
            <person name="Labrenz M."/>
            <person name="Spormann A.M."/>
            <person name="Op den Camp H."/>
            <person name="Overmann J."/>
            <person name="Amann R."/>
            <person name="Jetten M.S.M."/>
            <person name="Mascher T."/>
            <person name="Medema M.H."/>
            <person name="Devos D.P."/>
            <person name="Kaster A.-K."/>
            <person name="Ovreas L."/>
            <person name="Rohde M."/>
            <person name="Galperin M.Y."/>
            <person name="Jogler C."/>
        </authorList>
    </citation>
    <scope>NUCLEOTIDE SEQUENCE [LARGE SCALE GENOMIC DNA]</scope>
    <source>
        <strain evidence="7 8">Mal48</strain>
    </source>
</reference>
<dbReference type="Pfam" id="PF22590">
    <property type="entry name" value="Cas3-like_C_2"/>
    <property type="match status" value="1"/>
</dbReference>
<dbReference type="InterPro" id="IPR054712">
    <property type="entry name" value="Cas3-like_dom"/>
</dbReference>
<dbReference type="GO" id="GO:0051607">
    <property type="term" value="P:defense response to virus"/>
    <property type="evidence" value="ECO:0007669"/>
    <property type="project" value="UniProtKB-KW"/>
</dbReference>
<protein>
    <submittedName>
        <fullName evidence="7">CRISPR-associated nuclease/helicase Cas3</fullName>
        <ecNumber evidence="7">3.1.-.-</ecNumber>
    </submittedName>
</protein>
<evidence type="ECO:0000313" key="8">
    <source>
        <dbReference type="Proteomes" id="UP000315724"/>
    </source>
</evidence>